<evidence type="ECO:0000256" key="3">
    <source>
        <dbReference type="ARBA" id="ARBA00022448"/>
    </source>
</evidence>
<dbReference type="PANTHER" id="PTHR30177">
    <property type="entry name" value="GLYCINE BETAINE/L-PROLINE TRANSPORT SYSTEM PERMEASE PROTEIN PROW"/>
    <property type="match status" value="1"/>
</dbReference>
<dbReference type="CDD" id="cd13610">
    <property type="entry name" value="PBP2_ChoS"/>
    <property type="match status" value="1"/>
</dbReference>
<keyword evidence="5" id="KW-0029">Amino-acid transport</keyword>
<reference evidence="12 13" key="1">
    <citation type="submission" date="2018-10" db="EMBL/GenBank/DDBJ databases">
        <title>Bacillus Keqinensis sp. nov., a moderately halophilic bacterium isolated from a saline-alkaline lake.</title>
        <authorList>
            <person name="Wang H."/>
        </authorList>
    </citation>
    <scope>NUCLEOTIDE SEQUENCE [LARGE SCALE GENOMIC DNA]</scope>
    <source>
        <strain evidence="12 13">KQ-3</strain>
    </source>
</reference>
<name>A0A3M7TY85_9BACI</name>
<feature type="domain" description="ABC transmembrane type-1" evidence="11">
    <location>
        <begin position="23"/>
        <end position="202"/>
    </location>
</feature>
<dbReference type="SUPFAM" id="SSF53850">
    <property type="entry name" value="Periplasmic binding protein-like II"/>
    <property type="match status" value="1"/>
</dbReference>
<dbReference type="InterPro" id="IPR000515">
    <property type="entry name" value="MetI-like"/>
</dbReference>
<feature type="transmembrane region" description="Helical" evidence="10">
    <location>
        <begin position="214"/>
        <end position="234"/>
    </location>
</feature>
<dbReference type="InterPro" id="IPR058089">
    <property type="entry name" value="EgtUBC_SBD"/>
</dbReference>
<feature type="transmembrane region" description="Helical" evidence="10">
    <location>
        <begin position="27"/>
        <end position="47"/>
    </location>
</feature>
<comment type="similarity">
    <text evidence="2">Belongs to the binding-protein-dependent transport system permease family. CysTW subfamily.</text>
</comment>
<dbReference type="GO" id="GO:0043190">
    <property type="term" value="C:ATP-binding cassette (ABC) transporter complex"/>
    <property type="evidence" value="ECO:0007669"/>
    <property type="project" value="InterPro"/>
</dbReference>
<evidence type="ECO:0000256" key="10">
    <source>
        <dbReference type="RuleBase" id="RU363032"/>
    </source>
</evidence>
<dbReference type="Pfam" id="PF00528">
    <property type="entry name" value="BPD_transp_1"/>
    <property type="match status" value="1"/>
</dbReference>
<dbReference type="OrthoDB" id="9801163at2"/>
<evidence type="ECO:0000256" key="7">
    <source>
        <dbReference type="ARBA" id="ARBA00023136"/>
    </source>
</evidence>
<accession>A0A3M7TY85</accession>
<keyword evidence="3 10" id="KW-0813">Transport</keyword>
<comment type="caution">
    <text evidence="12">The sequence shown here is derived from an EMBL/GenBank/DDBJ whole genome shotgun (WGS) entry which is preliminary data.</text>
</comment>
<organism evidence="12 13">
    <name type="scientific">Alteribacter keqinensis</name>
    <dbReference type="NCBI Taxonomy" id="2483800"/>
    <lineage>
        <taxon>Bacteria</taxon>
        <taxon>Bacillati</taxon>
        <taxon>Bacillota</taxon>
        <taxon>Bacilli</taxon>
        <taxon>Bacillales</taxon>
        <taxon>Bacillaceae</taxon>
        <taxon>Alteribacter</taxon>
    </lineage>
</organism>
<feature type="transmembrane region" description="Helical" evidence="10">
    <location>
        <begin position="54"/>
        <end position="74"/>
    </location>
</feature>
<dbReference type="PROSITE" id="PS50928">
    <property type="entry name" value="ABC_TM1"/>
    <property type="match status" value="1"/>
</dbReference>
<dbReference type="PANTHER" id="PTHR30177:SF4">
    <property type="entry name" value="OSMOPROTECTANT IMPORT PERMEASE PROTEIN OSMW"/>
    <property type="match status" value="1"/>
</dbReference>
<dbReference type="GO" id="GO:0006865">
    <property type="term" value="P:amino acid transport"/>
    <property type="evidence" value="ECO:0007669"/>
    <property type="project" value="UniProtKB-KW"/>
</dbReference>
<evidence type="ECO:0000256" key="2">
    <source>
        <dbReference type="ARBA" id="ARBA00007069"/>
    </source>
</evidence>
<feature type="transmembrane region" description="Helical" evidence="10">
    <location>
        <begin position="151"/>
        <end position="177"/>
    </location>
</feature>
<keyword evidence="13" id="KW-1185">Reference proteome</keyword>
<evidence type="ECO:0000313" key="13">
    <source>
        <dbReference type="Proteomes" id="UP000278746"/>
    </source>
</evidence>
<feature type="transmembrane region" description="Helical" evidence="10">
    <location>
        <begin position="80"/>
        <end position="101"/>
    </location>
</feature>
<comment type="subcellular location">
    <subcellularLocation>
        <location evidence="1 10">Cell membrane</location>
        <topology evidence="1 10">Multi-pass membrane protein</topology>
    </subcellularLocation>
</comment>
<dbReference type="SUPFAM" id="SSF161098">
    <property type="entry name" value="MetI-like"/>
    <property type="match status" value="1"/>
</dbReference>
<dbReference type="GO" id="GO:0022857">
    <property type="term" value="F:transmembrane transporter activity"/>
    <property type="evidence" value="ECO:0007669"/>
    <property type="project" value="InterPro"/>
</dbReference>
<gene>
    <name evidence="12" type="ORF">EBO34_05500</name>
</gene>
<evidence type="ECO:0000256" key="9">
    <source>
        <dbReference type="ARBA" id="ARBA00035652"/>
    </source>
</evidence>
<dbReference type="RefSeq" id="WP_122896915.1">
    <property type="nucleotide sequence ID" value="NZ_RHIB01000001.1"/>
</dbReference>
<keyword evidence="7 10" id="KW-0472">Membrane</keyword>
<dbReference type="GO" id="GO:0031460">
    <property type="term" value="P:glycine betaine transport"/>
    <property type="evidence" value="ECO:0007669"/>
    <property type="project" value="TreeGrafter"/>
</dbReference>
<comment type="similarity">
    <text evidence="8">In the C-terminal section; belongs to the OsmX family.</text>
</comment>
<protein>
    <submittedName>
        <fullName evidence="12">ABC transporter permease/substrate-binding protein</fullName>
    </submittedName>
</protein>
<evidence type="ECO:0000256" key="8">
    <source>
        <dbReference type="ARBA" id="ARBA00035642"/>
    </source>
</evidence>
<dbReference type="Pfam" id="PF04069">
    <property type="entry name" value="OpuAC"/>
    <property type="match status" value="1"/>
</dbReference>
<evidence type="ECO:0000313" key="12">
    <source>
        <dbReference type="EMBL" id="RNA69395.1"/>
    </source>
</evidence>
<dbReference type="Gene3D" id="1.10.3720.10">
    <property type="entry name" value="MetI-like"/>
    <property type="match status" value="1"/>
</dbReference>
<dbReference type="InterPro" id="IPR051204">
    <property type="entry name" value="ABC_transp_perm/SBD"/>
</dbReference>
<dbReference type="AlphaFoldDB" id="A0A3M7TY85"/>
<proteinExistence type="inferred from homology"/>
<dbReference type="InterPro" id="IPR035906">
    <property type="entry name" value="MetI-like_sf"/>
</dbReference>
<evidence type="ECO:0000259" key="11">
    <source>
        <dbReference type="PROSITE" id="PS50928"/>
    </source>
</evidence>
<dbReference type="Gene3D" id="3.40.190.120">
    <property type="entry name" value="Osmoprotection protein (prox), domain 2"/>
    <property type="match status" value="1"/>
</dbReference>
<evidence type="ECO:0000256" key="6">
    <source>
        <dbReference type="ARBA" id="ARBA00022989"/>
    </source>
</evidence>
<feature type="transmembrane region" description="Helical" evidence="10">
    <location>
        <begin position="183"/>
        <end position="202"/>
    </location>
</feature>
<evidence type="ECO:0000256" key="1">
    <source>
        <dbReference type="ARBA" id="ARBA00004651"/>
    </source>
</evidence>
<dbReference type="Proteomes" id="UP000278746">
    <property type="component" value="Unassembled WGS sequence"/>
</dbReference>
<keyword evidence="6 10" id="KW-1133">Transmembrane helix</keyword>
<dbReference type="CDD" id="cd06261">
    <property type="entry name" value="TM_PBP2"/>
    <property type="match status" value="1"/>
</dbReference>
<dbReference type="EMBL" id="RHIB01000001">
    <property type="protein sequence ID" value="RNA69395.1"/>
    <property type="molecule type" value="Genomic_DNA"/>
</dbReference>
<dbReference type="Gene3D" id="3.40.190.10">
    <property type="entry name" value="Periplasmic binding protein-like II"/>
    <property type="match status" value="1"/>
</dbReference>
<evidence type="ECO:0000256" key="4">
    <source>
        <dbReference type="ARBA" id="ARBA00022692"/>
    </source>
</evidence>
<sequence length="509" mass="55929">MILLFQNFIQLFQARQDMLWAATWEHLQLSIISLLLSVFIALPLGIILTRNRRIAEPVIGASAVLQTIPSLALLGFMIPLIGIGTTPAIVALTAYALLPILRNTYTGIREVDPSLVEAARGMGMSSIKRLHKVELPIAMPVIMAGIRTSMVLIVGTATLAALIGAGGLGDLIMLGIARSNNEYILLGAIPAALLALFFDAVLRVTEKRSGGSSIMPIVSVVVVALLIVSAPLVIRPQQADITIGGKLGSEPEIIINMHKLLIEDATDLVVDLEPNLGQTDFVFNAIQSGNIDIYLEFAGTAIMTFLDEELETNDEQEVFEMAKEGMDEEYGLVFLDPMEFNNTYAIAMMTETADELGVETISDLRNYNNELTAGFTHEFADRQDGYLGIQEVYDVNFDVVTMEAGLRPHALQSGDIDLMDAYATDWYIVEYDMTVLEDDETLFPPYQGAPLVRRDILEQYPEIENVLNQLGGRISDEQMQEMNHRVEVGDENASDVAREFLVSEGLLAE</sequence>
<dbReference type="InterPro" id="IPR007210">
    <property type="entry name" value="ABC_Gly_betaine_transp_sub-bd"/>
</dbReference>
<evidence type="ECO:0000256" key="5">
    <source>
        <dbReference type="ARBA" id="ARBA00022970"/>
    </source>
</evidence>
<dbReference type="FunFam" id="1.10.3720.10:FF:000001">
    <property type="entry name" value="Glycine betaine ABC transporter, permease"/>
    <property type="match status" value="1"/>
</dbReference>
<comment type="similarity">
    <text evidence="9">In the N-terminal section; belongs to the binding-protein-dependent transport system permease family.</text>
</comment>
<keyword evidence="4 10" id="KW-0812">Transmembrane</keyword>